<gene>
    <name evidence="1" type="ORF">IAC57_05305</name>
</gene>
<proteinExistence type="predicted"/>
<reference evidence="1" key="2">
    <citation type="journal article" date="2021" name="PeerJ">
        <title>Extensive microbial diversity within the chicken gut microbiome revealed by metagenomics and culture.</title>
        <authorList>
            <person name="Gilroy R."/>
            <person name="Ravi A."/>
            <person name="Getino M."/>
            <person name="Pursley I."/>
            <person name="Horton D.L."/>
            <person name="Alikhan N.F."/>
            <person name="Baker D."/>
            <person name="Gharbi K."/>
            <person name="Hall N."/>
            <person name="Watson M."/>
            <person name="Adriaenssens E.M."/>
            <person name="Foster-Nyarko E."/>
            <person name="Jarju S."/>
            <person name="Secka A."/>
            <person name="Antonio M."/>
            <person name="Oren A."/>
            <person name="Chaudhuri R.R."/>
            <person name="La Ragione R."/>
            <person name="Hildebrand F."/>
            <person name="Pallen M.J."/>
        </authorList>
    </citation>
    <scope>NUCLEOTIDE SEQUENCE</scope>
    <source>
        <strain evidence="1">11687</strain>
    </source>
</reference>
<dbReference type="InterPro" id="IPR011004">
    <property type="entry name" value="Trimer_LpxA-like_sf"/>
</dbReference>
<dbReference type="Proteomes" id="UP000824081">
    <property type="component" value="Unassembled WGS sequence"/>
</dbReference>
<dbReference type="AlphaFoldDB" id="A0A9D1MG34"/>
<sequence>MMRKNVRWYVWKEHLFSISGTPDYAVRILGKTLAEHNTDKFGAVVSEGFPEPPDGEEIVVVLRSSYTCLPKAGVEALVSRAERTGKNLFFGAGWILAEDSAIEEAEYCPLKAGAAFLSAADYPFVAECLRREILRRLIRHGVIVENTSGVYVDATSFVESGAVLSHDVTVSGKSLVKSGARIYPYTVVEDSTVTPFAEVGPFAHLCKQIR</sequence>
<organism evidence="1 2">
    <name type="scientific">Candidatus Scatosoma pullistercoris</name>
    <dbReference type="NCBI Taxonomy" id="2840934"/>
    <lineage>
        <taxon>Bacteria</taxon>
        <taxon>Bacillati</taxon>
        <taxon>Bacillota</taxon>
        <taxon>Clostridia</taxon>
        <taxon>Candidatus Scatosoma</taxon>
    </lineage>
</organism>
<reference evidence="1" key="1">
    <citation type="submission" date="2020-10" db="EMBL/GenBank/DDBJ databases">
        <authorList>
            <person name="Gilroy R."/>
        </authorList>
    </citation>
    <scope>NUCLEOTIDE SEQUENCE</scope>
    <source>
        <strain evidence="1">11687</strain>
    </source>
</reference>
<comment type="caution">
    <text evidence="1">The sequence shown here is derived from an EMBL/GenBank/DDBJ whole genome shotgun (WGS) entry which is preliminary data.</text>
</comment>
<name>A0A9D1MG34_9FIRM</name>
<dbReference type="Gene3D" id="2.160.10.10">
    <property type="entry name" value="Hexapeptide repeat proteins"/>
    <property type="match status" value="1"/>
</dbReference>
<dbReference type="EMBL" id="DVMZ01000140">
    <property type="protein sequence ID" value="HIU59504.1"/>
    <property type="molecule type" value="Genomic_DNA"/>
</dbReference>
<dbReference type="SUPFAM" id="SSF51161">
    <property type="entry name" value="Trimeric LpxA-like enzymes"/>
    <property type="match status" value="1"/>
</dbReference>
<evidence type="ECO:0000313" key="1">
    <source>
        <dbReference type="EMBL" id="HIU59504.1"/>
    </source>
</evidence>
<protein>
    <submittedName>
        <fullName evidence="1">Uncharacterized protein</fullName>
    </submittedName>
</protein>
<accession>A0A9D1MG34</accession>
<evidence type="ECO:0000313" key="2">
    <source>
        <dbReference type="Proteomes" id="UP000824081"/>
    </source>
</evidence>